<comment type="caution">
    <text evidence="8">The sequence shown here is derived from an EMBL/GenBank/DDBJ whole genome shotgun (WGS) entry which is preliminary data.</text>
</comment>
<evidence type="ECO:0000259" key="6">
    <source>
        <dbReference type="Pfam" id="PF00251"/>
    </source>
</evidence>
<dbReference type="SUPFAM" id="SSF75005">
    <property type="entry name" value="Arabinanase/levansucrase/invertase"/>
    <property type="match status" value="1"/>
</dbReference>
<keyword evidence="5" id="KW-0812">Transmembrane</keyword>
<dbReference type="AlphaFoldDB" id="A0AA38SV91"/>
<feature type="transmembrane region" description="Helical" evidence="5">
    <location>
        <begin position="127"/>
        <end position="154"/>
    </location>
</feature>
<proteinExistence type="inferred from homology"/>
<name>A0AA38SV91_9ASTR</name>
<evidence type="ECO:0000259" key="7">
    <source>
        <dbReference type="Pfam" id="PF08244"/>
    </source>
</evidence>
<evidence type="ECO:0000313" key="8">
    <source>
        <dbReference type="EMBL" id="KAJ9539847.1"/>
    </source>
</evidence>
<evidence type="ECO:0000256" key="5">
    <source>
        <dbReference type="SAM" id="Phobius"/>
    </source>
</evidence>
<keyword evidence="5" id="KW-0472">Membrane</keyword>
<dbReference type="PANTHER" id="PTHR31953">
    <property type="entry name" value="BETA-FRUCTOFURANOSIDASE, INSOLUBLE ISOENZYME CWINV1-RELATED"/>
    <property type="match status" value="1"/>
</dbReference>
<dbReference type="GO" id="GO:0005975">
    <property type="term" value="P:carbohydrate metabolic process"/>
    <property type="evidence" value="ECO:0007669"/>
    <property type="project" value="InterPro"/>
</dbReference>
<feature type="compositionally biased region" description="Basic and acidic residues" evidence="4">
    <location>
        <begin position="11"/>
        <end position="27"/>
    </location>
</feature>
<evidence type="ECO:0000256" key="4">
    <source>
        <dbReference type="SAM" id="MobiDB-lite"/>
    </source>
</evidence>
<evidence type="ECO:0000256" key="3">
    <source>
        <dbReference type="ARBA" id="ARBA00023295"/>
    </source>
</evidence>
<evidence type="ECO:0000256" key="2">
    <source>
        <dbReference type="ARBA" id="ARBA00022801"/>
    </source>
</evidence>
<keyword evidence="2" id="KW-0378">Hydrolase</keyword>
<feature type="domain" description="Glycosyl hydrolase family 32 C-terminal" evidence="7">
    <location>
        <begin position="689"/>
        <end position="880"/>
    </location>
</feature>
<dbReference type="SUPFAM" id="SSF49899">
    <property type="entry name" value="Concanavalin A-like lectins/glucanases"/>
    <property type="match status" value="1"/>
</dbReference>
<feature type="transmembrane region" description="Helical" evidence="5">
    <location>
        <begin position="38"/>
        <end position="62"/>
    </location>
</feature>
<feature type="region of interest" description="Disordered" evidence="4">
    <location>
        <begin position="226"/>
        <end position="258"/>
    </location>
</feature>
<protein>
    <submittedName>
        <fullName evidence="8">Uncharacterized protein</fullName>
    </submittedName>
</protein>
<dbReference type="InterPro" id="IPR013320">
    <property type="entry name" value="ConA-like_dom_sf"/>
</dbReference>
<dbReference type="Proteomes" id="UP001172457">
    <property type="component" value="Chromosome 7"/>
</dbReference>
<dbReference type="InterPro" id="IPR013189">
    <property type="entry name" value="Glyco_hydro_32_C"/>
</dbReference>
<dbReference type="GO" id="GO:0004553">
    <property type="term" value="F:hydrolase activity, hydrolyzing O-glycosyl compounds"/>
    <property type="evidence" value="ECO:0007669"/>
    <property type="project" value="InterPro"/>
</dbReference>
<feature type="region of interest" description="Disordered" evidence="4">
    <location>
        <begin position="1"/>
        <end position="30"/>
    </location>
</feature>
<dbReference type="InterPro" id="IPR050551">
    <property type="entry name" value="Fructan_Metab_Enzymes"/>
</dbReference>
<dbReference type="Pfam" id="PF00251">
    <property type="entry name" value="Glyco_hydro_32N"/>
    <property type="match status" value="1"/>
</dbReference>
<dbReference type="InterPro" id="IPR013148">
    <property type="entry name" value="Glyco_hydro_32_N"/>
</dbReference>
<feature type="domain" description="Glycosyl hydrolase family 32 N-terminal" evidence="6">
    <location>
        <begin position="382"/>
        <end position="686"/>
    </location>
</feature>
<reference evidence="8" key="1">
    <citation type="submission" date="2023-03" db="EMBL/GenBank/DDBJ databases">
        <title>Chromosome-scale reference genome and RAD-based genetic map of yellow starthistle (Centaurea solstitialis) reveal putative structural variation and QTLs associated with invader traits.</title>
        <authorList>
            <person name="Reatini B."/>
            <person name="Cang F.A."/>
            <person name="Jiang Q."/>
            <person name="Mckibben M.T.W."/>
            <person name="Barker M.S."/>
            <person name="Rieseberg L.H."/>
            <person name="Dlugosch K.M."/>
        </authorList>
    </citation>
    <scope>NUCLEOTIDE SEQUENCE</scope>
    <source>
        <strain evidence="8">CAN-66</strain>
        <tissue evidence="8">Leaf</tissue>
    </source>
</reference>
<dbReference type="Pfam" id="PF08244">
    <property type="entry name" value="Glyco_hydro_32C"/>
    <property type="match status" value="1"/>
</dbReference>
<evidence type="ECO:0000313" key="9">
    <source>
        <dbReference type="Proteomes" id="UP001172457"/>
    </source>
</evidence>
<dbReference type="InterPro" id="IPR023296">
    <property type="entry name" value="Glyco_hydro_beta-prop_sf"/>
</dbReference>
<comment type="similarity">
    <text evidence="1">Belongs to the glycosyl hydrolase 32 family.</text>
</comment>
<dbReference type="CDD" id="cd18624">
    <property type="entry name" value="GH32_Fruct1-like"/>
    <property type="match status" value="1"/>
</dbReference>
<dbReference type="InterPro" id="IPR001362">
    <property type="entry name" value="Glyco_hydro_32"/>
</dbReference>
<dbReference type="EMBL" id="JARYMX010000007">
    <property type="protein sequence ID" value="KAJ9539847.1"/>
    <property type="molecule type" value="Genomic_DNA"/>
</dbReference>
<gene>
    <name evidence="8" type="ORF">OSB04_026353</name>
</gene>
<dbReference type="SMART" id="SM00640">
    <property type="entry name" value="Glyco_32"/>
    <property type="match status" value="1"/>
</dbReference>
<feature type="region of interest" description="Disordered" evidence="4">
    <location>
        <begin position="162"/>
        <end position="189"/>
    </location>
</feature>
<dbReference type="FunFam" id="2.60.120.560:FF:000002">
    <property type="entry name" value="Beta-fructofuranosidase, insoluble isoenzyme CWINV1"/>
    <property type="match status" value="1"/>
</dbReference>
<organism evidence="8 9">
    <name type="scientific">Centaurea solstitialis</name>
    <name type="common">yellow star-thistle</name>
    <dbReference type="NCBI Taxonomy" id="347529"/>
    <lineage>
        <taxon>Eukaryota</taxon>
        <taxon>Viridiplantae</taxon>
        <taxon>Streptophyta</taxon>
        <taxon>Embryophyta</taxon>
        <taxon>Tracheophyta</taxon>
        <taxon>Spermatophyta</taxon>
        <taxon>Magnoliopsida</taxon>
        <taxon>eudicotyledons</taxon>
        <taxon>Gunneridae</taxon>
        <taxon>Pentapetalae</taxon>
        <taxon>asterids</taxon>
        <taxon>campanulids</taxon>
        <taxon>Asterales</taxon>
        <taxon>Asteraceae</taxon>
        <taxon>Carduoideae</taxon>
        <taxon>Cardueae</taxon>
        <taxon>Centaureinae</taxon>
        <taxon>Centaurea</taxon>
    </lineage>
</organism>
<evidence type="ECO:0000256" key="1">
    <source>
        <dbReference type="ARBA" id="ARBA00009902"/>
    </source>
</evidence>
<feature type="compositionally biased region" description="Pro residues" evidence="4">
    <location>
        <begin position="170"/>
        <end position="184"/>
    </location>
</feature>
<dbReference type="Gene3D" id="2.115.10.20">
    <property type="entry name" value="Glycosyl hydrolase domain, family 43"/>
    <property type="match status" value="1"/>
</dbReference>
<keyword evidence="5" id="KW-1133">Transmembrane helix</keyword>
<keyword evidence="3" id="KW-0326">Glycosidase</keyword>
<dbReference type="Gene3D" id="2.60.120.560">
    <property type="entry name" value="Exo-inulinase, domain 1"/>
    <property type="match status" value="1"/>
</dbReference>
<feature type="compositionally biased region" description="Polar residues" evidence="4">
    <location>
        <begin position="226"/>
        <end position="240"/>
    </location>
</feature>
<sequence>MKTPPPPPLSDLEHAPNHHTPLLDHPEPPPPAATRNRLLVRVFSVTTLVALFFVSAFLLVLWNQHDDNSGMSGDLRSSTRPPIASDGRERLFISNPRKTSSTVRLVLEFSIEFCSFEINNFTVYRNFLVLILILIFVLFHGCLMMMLLCGMILASDPNATTTTLSTADHLPPPTSTAGHLPPPTSTAYLQLPSPSRSSAAISVDISVAISDQHHLLPPPIAISGQDNLQNPPLPSSTCRSRPSEPTFRMSSRESRRRRRLNPVAAFAGRIPPLPSHLSFQIHYRSRSTIVPDPSWVVVWVVGVDGGGGMLVFGVDGDGGGGGMLMVMAVVVGCDGGGCWCWWVEGDGGGCWCWWVEGGGGVGGLKVVVGVDGGGGGGGGGCPLFHMGWYHIFYQYNPYAPFWGNMTWGHAVTKDMINYFELPVALAPAEWYDIEGVLSGSTTVLPDGQIFALYTGNTNKFVQLQCKAVPVNLSDPLLVDWVRYDGNPILYTPPGIGLKDYRDPSTVWTGPDGIHRMVMGTKRGTTGLALVYHTTDFTNYVLLDEPLHSVPNTNMWECVDLYPVSTMNDTALDVAAYGPGIKHVLKESWEGHGKDFYSIGTYDVFNDKWTPDNPELDVGIGLRCDYGRFFASKSLYDPLKKRRVTWGYVAESDSADQDTSRGWAVVYNIARTIVLDRKTGTNLVQWPVEEIESLRSDGREFKAVTLEPGSIVPLDIGSTTQLDIVATFEVDQEALKATSATNDGYGCTTSSGAAERGSFGPFGIAVLADGILSELTPVYFYLAKNTKGGVDTHFCTDKLRSSFDYDDEKVVYGSTVPVLDGEQITMRILVDHSVVEAFAQGGRTVITSRVYPTKAIFEAAKLYIFNNATGMSVKATLNIWQMSRARIEAYPF</sequence>
<keyword evidence="9" id="KW-1185">Reference proteome</keyword>
<accession>A0AA38SV91</accession>